<evidence type="ECO:0000313" key="3">
    <source>
        <dbReference type="Proteomes" id="UP000310189"/>
    </source>
</evidence>
<dbReference type="OrthoDB" id="10348580at2759"/>
<feature type="region of interest" description="Disordered" evidence="1">
    <location>
        <begin position="47"/>
        <end position="72"/>
    </location>
</feature>
<keyword evidence="3" id="KW-1185">Reference proteome</keyword>
<evidence type="ECO:0000313" key="2">
    <source>
        <dbReference type="EMBL" id="TIA93381.1"/>
    </source>
</evidence>
<reference evidence="2 3" key="1">
    <citation type="submission" date="2019-03" db="EMBL/GenBank/DDBJ databases">
        <title>Sequencing 23 genomes of Wallemia ichthyophaga.</title>
        <authorList>
            <person name="Gostincar C."/>
        </authorList>
    </citation>
    <scope>NUCLEOTIDE SEQUENCE [LARGE SCALE GENOMIC DNA]</scope>
    <source>
        <strain evidence="2 3">EXF-5753</strain>
    </source>
</reference>
<sequence length="72" mass="7994">MQTTKDLLNKLGNKKSDDSAKKEMKVGLARDDGSETLNVDDRVFTDDPAVLESSRPSSHMGRLGKVDEQMQK</sequence>
<dbReference type="EMBL" id="SPNW01000002">
    <property type="protein sequence ID" value="TIA93381.1"/>
    <property type="molecule type" value="Genomic_DNA"/>
</dbReference>
<proteinExistence type="predicted"/>
<feature type="region of interest" description="Disordered" evidence="1">
    <location>
        <begin position="1"/>
        <end position="34"/>
    </location>
</feature>
<protein>
    <submittedName>
        <fullName evidence="2">Uncharacterized protein</fullName>
    </submittedName>
</protein>
<gene>
    <name evidence="2" type="ORF">E3P99_00207</name>
</gene>
<accession>A0A4T0FXH9</accession>
<comment type="caution">
    <text evidence="2">The sequence shown here is derived from an EMBL/GenBank/DDBJ whole genome shotgun (WGS) entry which is preliminary data.</text>
</comment>
<name>A0A4T0FXH9_9BASI</name>
<evidence type="ECO:0000256" key="1">
    <source>
        <dbReference type="SAM" id="MobiDB-lite"/>
    </source>
</evidence>
<dbReference type="Proteomes" id="UP000310189">
    <property type="component" value="Unassembled WGS sequence"/>
</dbReference>
<feature type="compositionally biased region" description="Basic and acidic residues" evidence="1">
    <location>
        <begin position="14"/>
        <end position="34"/>
    </location>
</feature>
<organism evidence="2 3">
    <name type="scientific">Wallemia hederae</name>
    <dbReference type="NCBI Taxonomy" id="1540922"/>
    <lineage>
        <taxon>Eukaryota</taxon>
        <taxon>Fungi</taxon>
        <taxon>Dikarya</taxon>
        <taxon>Basidiomycota</taxon>
        <taxon>Wallemiomycotina</taxon>
        <taxon>Wallemiomycetes</taxon>
        <taxon>Wallemiales</taxon>
        <taxon>Wallemiaceae</taxon>
        <taxon>Wallemia</taxon>
    </lineage>
</organism>
<dbReference type="AlphaFoldDB" id="A0A4T0FXH9"/>